<dbReference type="OrthoDB" id="9775849at2"/>
<keyword evidence="2 9" id="KW-0479">Metal-binding</keyword>
<dbReference type="PANTHER" id="PTHR10584:SF166">
    <property type="entry name" value="RIBOKINASE"/>
    <property type="match status" value="1"/>
</dbReference>
<keyword evidence="9" id="KW-0963">Cytoplasm</keyword>
<feature type="binding site" evidence="9">
    <location>
        <begin position="229"/>
        <end position="234"/>
    </location>
    <ligand>
        <name>ATP</name>
        <dbReference type="ChEBI" id="CHEBI:30616"/>
    </ligand>
</feature>
<evidence type="ECO:0000256" key="6">
    <source>
        <dbReference type="ARBA" id="ARBA00022842"/>
    </source>
</evidence>
<name>A0A5B9VW65_9BACT</name>
<keyword evidence="4 9" id="KW-0418">Kinase</keyword>
<dbReference type="GO" id="GO:0005524">
    <property type="term" value="F:ATP binding"/>
    <property type="evidence" value="ECO:0007669"/>
    <property type="project" value="UniProtKB-UniRule"/>
</dbReference>
<dbReference type="GO" id="GO:0005829">
    <property type="term" value="C:cytosol"/>
    <property type="evidence" value="ECO:0007669"/>
    <property type="project" value="TreeGrafter"/>
</dbReference>
<dbReference type="EC" id="2.7.1.15" evidence="9 10"/>
<keyword evidence="3 9" id="KW-0547">Nucleotide-binding</keyword>
<evidence type="ECO:0000256" key="7">
    <source>
        <dbReference type="ARBA" id="ARBA00022958"/>
    </source>
</evidence>
<dbReference type="Gene3D" id="3.40.1190.20">
    <property type="match status" value="1"/>
</dbReference>
<evidence type="ECO:0000256" key="2">
    <source>
        <dbReference type="ARBA" id="ARBA00022723"/>
    </source>
</evidence>
<feature type="active site" description="Proton acceptor" evidence="9">
    <location>
        <position position="261"/>
    </location>
</feature>
<evidence type="ECO:0000256" key="1">
    <source>
        <dbReference type="ARBA" id="ARBA00022679"/>
    </source>
</evidence>
<evidence type="ECO:0000259" key="11">
    <source>
        <dbReference type="Pfam" id="PF00294"/>
    </source>
</evidence>
<keyword evidence="1 9" id="KW-0808">Transferase</keyword>
<dbReference type="GO" id="GO:0046872">
    <property type="term" value="F:metal ion binding"/>
    <property type="evidence" value="ECO:0007669"/>
    <property type="project" value="UniProtKB-KW"/>
</dbReference>
<comment type="activity regulation">
    <text evidence="9">Activated by a monovalent cation that binds near, but not in, the active site. The most likely occupant of the site in vivo is potassium. Ion binding induces a conformational change that may alter substrate affinity.</text>
</comment>
<dbReference type="AlphaFoldDB" id="A0A5B9VW65"/>
<sequence>MADPTPRVVVIGSSNTDMTVRVPSLPGAGQTVLGRDFLVSAGGKGANQAVAARRAGAEVAFVTAVGDDDFGRRSLDGYRGEGIDVSFAKTVPGVASGVALIFVSEDGENLIGVASGANLELSPADIDALPDDLFRAGDVLLAGLEIPIPTAIRALRRGKQAGMTAILNPAPAPSLTEAEVGYLLAEADVITPNRIEAIMLAGVRPGEKPGPNALAAGLLAMGPRSVVITLGAEGCLIVHEGESLAVPSPKVQAVDAVGAGDAFNGILAVGLAEGLSLADAARRAVKGAALAVTRPGAQPALPTRSEIDAFP</sequence>
<evidence type="ECO:0000256" key="8">
    <source>
        <dbReference type="ARBA" id="ARBA00023277"/>
    </source>
</evidence>
<dbReference type="Proteomes" id="UP000324233">
    <property type="component" value="Chromosome"/>
</dbReference>
<accession>A0A5B9VW65</accession>
<reference evidence="12 13" key="1">
    <citation type="submission" date="2019-08" db="EMBL/GenBank/DDBJ databases">
        <title>Deep-cultivation of Planctomycetes and their phenomic and genomic characterization uncovers novel biology.</title>
        <authorList>
            <person name="Wiegand S."/>
            <person name="Jogler M."/>
            <person name="Boedeker C."/>
            <person name="Pinto D."/>
            <person name="Vollmers J."/>
            <person name="Rivas-Marin E."/>
            <person name="Kohn T."/>
            <person name="Peeters S.H."/>
            <person name="Heuer A."/>
            <person name="Rast P."/>
            <person name="Oberbeckmann S."/>
            <person name="Bunk B."/>
            <person name="Jeske O."/>
            <person name="Meyerdierks A."/>
            <person name="Storesund J.E."/>
            <person name="Kallscheuer N."/>
            <person name="Luecker S."/>
            <person name="Lage O.M."/>
            <person name="Pohl T."/>
            <person name="Merkel B.J."/>
            <person name="Hornburger P."/>
            <person name="Mueller R.-W."/>
            <person name="Bruemmer F."/>
            <person name="Labrenz M."/>
            <person name="Spormann A.M."/>
            <person name="Op den Camp H."/>
            <person name="Overmann J."/>
            <person name="Amann R."/>
            <person name="Jetten M.S.M."/>
            <person name="Mascher T."/>
            <person name="Medema M.H."/>
            <person name="Devos D.P."/>
            <person name="Kaster A.-K."/>
            <person name="Ovreas L."/>
            <person name="Rohde M."/>
            <person name="Galperin M.Y."/>
            <person name="Jogler C."/>
        </authorList>
    </citation>
    <scope>NUCLEOTIDE SEQUENCE [LARGE SCALE GENOMIC DNA]</scope>
    <source>
        <strain evidence="12 13">OJF2</strain>
    </source>
</reference>
<feature type="domain" description="Carbohydrate kinase PfkB" evidence="11">
    <location>
        <begin position="7"/>
        <end position="304"/>
    </location>
</feature>
<feature type="binding site" evidence="9">
    <location>
        <begin position="15"/>
        <end position="17"/>
    </location>
    <ligand>
        <name>substrate</name>
    </ligand>
</feature>
<evidence type="ECO:0000313" key="13">
    <source>
        <dbReference type="Proteomes" id="UP000324233"/>
    </source>
</evidence>
<feature type="binding site" evidence="9">
    <location>
        <begin position="260"/>
        <end position="261"/>
    </location>
    <ligand>
        <name>ATP</name>
        <dbReference type="ChEBI" id="CHEBI:30616"/>
    </ligand>
</feature>
<dbReference type="KEGG" id="agv:OJF2_11850"/>
<comment type="catalytic activity">
    <reaction evidence="9">
        <text>D-ribose + ATP = D-ribose 5-phosphate + ADP + H(+)</text>
        <dbReference type="Rhea" id="RHEA:13697"/>
        <dbReference type="ChEBI" id="CHEBI:15378"/>
        <dbReference type="ChEBI" id="CHEBI:30616"/>
        <dbReference type="ChEBI" id="CHEBI:47013"/>
        <dbReference type="ChEBI" id="CHEBI:78346"/>
        <dbReference type="ChEBI" id="CHEBI:456216"/>
        <dbReference type="EC" id="2.7.1.15"/>
    </reaction>
</comment>
<gene>
    <name evidence="9 12" type="primary">rbsK</name>
    <name evidence="12" type="ORF">OJF2_11850</name>
</gene>
<dbReference type="InterPro" id="IPR029056">
    <property type="entry name" value="Ribokinase-like"/>
</dbReference>
<feature type="binding site" evidence="9">
    <location>
        <begin position="43"/>
        <end position="47"/>
    </location>
    <ligand>
        <name>substrate</name>
    </ligand>
</feature>
<keyword evidence="7 9" id="KW-0630">Potassium</keyword>
<comment type="cofactor">
    <cofactor evidence="9">
        <name>Mg(2+)</name>
        <dbReference type="ChEBI" id="CHEBI:18420"/>
    </cofactor>
    <text evidence="9">Requires a divalent cation, most likely magnesium in vivo, as an electrophilic catalyst to aid phosphoryl group transfer. It is the chelate of the metal and the nucleotide that is the actual substrate.</text>
</comment>
<protein>
    <recommendedName>
        <fullName evidence="9 10">Ribokinase</fullName>
        <shortName evidence="9">RK</shortName>
        <ecNumber evidence="9 10">2.7.1.15</ecNumber>
    </recommendedName>
</protein>
<dbReference type="NCBIfam" id="TIGR02152">
    <property type="entry name" value="D_ribokin_bact"/>
    <property type="match status" value="1"/>
</dbReference>
<feature type="binding site" evidence="9">
    <location>
        <position position="294"/>
    </location>
    <ligand>
        <name>K(+)</name>
        <dbReference type="ChEBI" id="CHEBI:29103"/>
    </ligand>
</feature>
<dbReference type="GO" id="GO:0004747">
    <property type="term" value="F:ribokinase activity"/>
    <property type="evidence" value="ECO:0007669"/>
    <property type="project" value="UniProtKB-UniRule"/>
</dbReference>
<feature type="binding site" evidence="9">
    <location>
        <position position="291"/>
    </location>
    <ligand>
        <name>K(+)</name>
        <dbReference type="ChEBI" id="CHEBI:29103"/>
    </ligand>
</feature>
<feature type="binding site" evidence="9">
    <location>
        <position position="145"/>
    </location>
    <ligand>
        <name>substrate</name>
    </ligand>
</feature>
<dbReference type="UniPathway" id="UPA00916">
    <property type="reaction ID" value="UER00889"/>
</dbReference>
<comment type="caution">
    <text evidence="9">Lacks conserved residue(s) required for the propagation of feature annotation.</text>
</comment>
<organism evidence="12 13">
    <name type="scientific">Aquisphaera giovannonii</name>
    <dbReference type="NCBI Taxonomy" id="406548"/>
    <lineage>
        <taxon>Bacteria</taxon>
        <taxon>Pseudomonadati</taxon>
        <taxon>Planctomycetota</taxon>
        <taxon>Planctomycetia</taxon>
        <taxon>Isosphaerales</taxon>
        <taxon>Isosphaeraceae</taxon>
        <taxon>Aquisphaera</taxon>
    </lineage>
</organism>
<dbReference type="HAMAP" id="MF_01987">
    <property type="entry name" value="Ribokinase"/>
    <property type="match status" value="1"/>
</dbReference>
<feature type="binding site" evidence="9">
    <location>
        <position position="193"/>
    </location>
    <ligand>
        <name>ATP</name>
        <dbReference type="ChEBI" id="CHEBI:30616"/>
    </ligand>
</feature>
<evidence type="ECO:0000313" key="12">
    <source>
        <dbReference type="EMBL" id="QEH32706.1"/>
    </source>
</evidence>
<comment type="subcellular location">
    <subcellularLocation>
        <location evidence="9">Cytoplasm</location>
    </subcellularLocation>
</comment>
<dbReference type="Pfam" id="PF00294">
    <property type="entry name" value="PfkB"/>
    <property type="match status" value="1"/>
</dbReference>
<comment type="function">
    <text evidence="9">Catalyzes the phosphorylation of ribose at O-5 in a reaction requiring ATP and magnesium. The resulting D-ribose-5-phosphate can then be used either for sythesis of nucleotides, histidine, and tryptophan, or as a component of the pentose phosphate pathway.</text>
</comment>
<comment type="pathway">
    <text evidence="9">Carbohydrate metabolism; D-ribose degradation; D-ribose 5-phosphate from beta-D-ribopyranose: step 2/2.</text>
</comment>
<feature type="binding site" evidence="9">
    <location>
        <position position="257"/>
    </location>
    <ligand>
        <name>K(+)</name>
        <dbReference type="ChEBI" id="CHEBI:29103"/>
    </ligand>
</feature>
<feature type="binding site" evidence="9">
    <location>
        <position position="296"/>
    </location>
    <ligand>
        <name>K(+)</name>
        <dbReference type="ChEBI" id="CHEBI:29103"/>
    </ligand>
</feature>
<comment type="subunit">
    <text evidence="9">Homodimer.</text>
</comment>
<dbReference type="GO" id="GO:0019303">
    <property type="term" value="P:D-ribose catabolic process"/>
    <property type="evidence" value="ECO:0007669"/>
    <property type="project" value="UniProtKB-UniRule"/>
</dbReference>
<dbReference type="RefSeq" id="WP_148592076.1">
    <property type="nucleotide sequence ID" value="NZ_CP042997.1"/>
</dbReference>
<dbReference type="CDD" id="cd01174">
    <property type="entry name" value="ribokinase"/>
    <property type="match status" value="1"/>
</dbReference>
<feature type="binding site" evidence="9">
    <location>
        <position position="261"/>
    </location>
    <ligand>
        <name>substrate</name>
    </ligand>
</feature>
<keyword evidence="8 9" id="KW-0119">Carbohydrate metabolism</keyword>
<feature type="binding site" evidence="9">
    <location>
        <position position="255"/>
    </location>
    <ligand>
        <name>K(+)</name>
        <dbReference type="ChEBI" id="CHEBI:29103"/>
    </ligand>
</feature>
<keyword evidence="5 9" id="KW-0067">ATP-binding</keyword>
<evidence type="ECO:0000256" key="4">
    <source>
        <dbReference type="ARBA" id="ARBA00022777"/>
    </source>
</evidence>
<comment type="similarity">
    <text evidence="9">Belongs to the carbohydrate kinase PfkB family. Ribokinase subfamily.</text>
</comment>
<dbReference type="EMBL" id="CP042997">
    <property type="protein sequence ID" value="QEH32706.1"/>
    <property type="molecule type" value="Genomic_DNA"/>
</dbReference>
<proteinExistence type="inferred from homology"/>
<evidence type="ECO:0000256" key="3">
    <source>
        <dbReference type="ARBA" id="ARBA00022741"/>
    </source>
</evidence>
<dbReference type="InterPro" id="IPR011877">
    <property type="entry name" value="Ribokinase"/>
</dbReference>
<evidence type="ECO:0000256" key="9">
    <source>
        <dbReference type="HAMAP-Rule" id="MF_01987"/>
    </source>
</evidence>
<evidence type="ECO:0000256" key="5">
    <source>
        <dbReference type="ARBA" id="ARBA00022840"/>
    </source>
</evidence>
<dbReference type="PRINTS" id="PR00990">
    <property type="entry name" value="RIBOKINASE"/>
</dbReference>
<dbReference type="PANTHER" id="PTHR10584">
    <property type="entry name" value="SUGAR KINASE"/>
    <property type="match status" value="1"/>
</dbReference>
<dbReference type="InterPro" id="IPR011611">
    <property type="entry name" value="PfkB_dom"/>
</dbReference>
<evidence type="ECO:0000256" key="10">
    <source>
        <dbReference type="NCBIfam" id="TIGR02152"/>
    </source>
</evidence>
<dbReference type="SUPFAM" id="SSF53613">
    <property type="entry name" value="Ribokinase-like"/>
    <property type="match status" value="1"/>
</dbReference>
<dbReference type="InterPro" id="IPR002139">
    <property type="entry name" value="Ribo/fructo_kinase"/>
</dbReference>
<keyword evidence="13" id="KW-1185">Reference proteome</keyword>
<keyword evidence="6 9" id="KW-0460">Magnesium</keyword>